<dbReference type="Proteomes" id="UP001499930">
    <property type="component" value="Unassembled WGS sequence"/>
</dbReference>
<name>A0ABP6L169_9ACTN</name>
<accession>A0ABP6L169</accession>
<keyword evidence="3" id="KW-1185">Reference proteome</keyword>
<reference evidence="3" key="1">
    <citation type="journal article" date="2019" name="Int. J. Syst. Evol. Microbiol.">
        <title>The Global Catalogue of Microorganisms (GCM) 10K type strain sequencing project: providing services to taxonomists for standard genome sequencing and annotation.</title>
        <authorList>
            <consortium name="The Broad Institute Genomics Platform"/>
            <consortium name="The Broad Institute Genome Sequencing Center for Infectious Disease"/>
            <person name="Wu L."/>
            <person name="Ma J."/>
        </authorList>
    </citation>
    <scope>NUCLEOTIDE SEQUENCE [LARGE SCALE GENOMIC DNA]</scope>
    <source>
        <strain evidence="3">JCM 3106</strain>
    </source>
</reference>
<evidence type="ECO:0000256" key="1">
    <source>
        <dbReference type="SAM" id="MobiDB-lite"/>
    </source>
</evidence>
<comment type="caution">
    <text evidence="2">The sequence shown here is derived from an EMBL/GenBank/DDBJ whole genome shotgun (WGS) entry which is preliminary data.</text>
</comment>
<dbReference type="EMBL" id="BAAAWD010000019">
    <property type="protein sequence ID" value="GAA3029450.1"/>
    <property type="molecule type" value="Genomic_DNA"/>
</dbReference>
<proteinExistence type="predicted"/>
<organism evidence="2 3">
    <name type="scientific">Streptosporangium longisporum</name>
    <dbReference type="NCBI Taxonomy" id="46187"/>
    <lineage>
        <taxon>Bacteria</taxon>
        <taxon>Bacillati</taxon>
        <taxon>Actinomycetota</taxon>
        <taxon>Actinomycetes</taxon>
        <taxon>Streptosporangiales</taxon>
        <taxon>Streptosporangiaceae</taxon>
        <taxon>Streptosporangium</taxon>
    </lineage>
</organism>
<protein>
    <submittedName>
        <fullName evidence="2">Uncharacterized protein</fullName>
    </submittedName>
</protein>
<evidence type="ECO:0000313" key="2">
    <source>
        <dbReference type="EMBL" id="GAA3029450.1"/>
    </source>
</evidence>
<sequence length="111" mass="12155">MDGLIGPLCPCRSERGPPGRLLVSPCTARRPRFPILKPYRAERRAAVQGGPPGVPEVERHNHVRSTTRGRVPTGTICKRNGPRRKEVPRAKGRGLAPYILSCGEVALRSDL</sequence>
<evidence type="ECO:0000313" key="3">
    <source>
        <dbReference type="Proteomes" id="UP001499930"/>
    </source>
</evidence>
<feature type="region of interest" description="Disordered" evidence="1">
    <location>
        <begin position="45"/>
        <end position="90"/>
    </location>
</feature>
<gene>
    <name evidence="2" type="ORF">GCM10017559_64960</name>
</gene>